<evidence type="ECO:0000313" key="2">
    <source>
        <dbReference type="Proteomes" id="UP000054097"/>
    </source>
</evidence>
<gene>
    <name evidence="1" type="ORF">M408DRAFT_27046</name>
</gene>
<dbReference type="HOGENOM" id="CLU_031490_0_0_1"/>
<reference evidence="2" key="2">
    <citation type="submission" date="2015-01" db="EMBL/GenBank/DDBJ databases">
        <title>Evolutionary Origins and Diversification of the Mycorrhizal Mutualists.</title>
        <authorList>
            <consortium name="DOE Joint Genome Institute"/>
            <consortium name="Mycorrhizal Genomics Consortium"/>
            <person name="Kohler A."/>
            <person name="Kuo A."/>
            <person name="Nagy L.G."/>
            <person name="Floudas D."/>
            <person name="Copeland A."/>
            <person name="Barry K.W."/>
            <person name="Cichocki N."/>
            <person name="Veneault-Fourrey C."/>
            <person name="LaButti K."/>
            <person name="Lindquist E.A."/>
            <person name="Lipzen A."/>
            <person name="Lundell T."/>
            <person name="Morin E."/>
            <person name="Murat C."/>
            <person name="Riley R."/>
            <person name="Ohm R."/>
            <person name="Sun H."/>
            <person name="Tunlid A."/>
            <person name="Henrissat B."/>
            <person name="Grigoriev I.V."/>
            <person name="Hibbett D.S."/>
            <person name="Martin F."/>
        </authorList>
    </citation>
    <scope>NUCLEOTIDE SEQUENCE [LARGE SCALE GENOMIC DNA]</scope>
    <source>
        <strain evidence="2">MAFF 305830</strain>
    </source>
</reference>
<name>A0A0C2X4V9_SERVB</name>
<dbReference type="Proteomes" id="UP000054097">
    <property type="component" value="Unassembled WGS sequence"/>
</dbReference>
<evidence type="ECO:0000313" key="1">
    <source>
        <dbReference type="EMBL" id="KIM24382.1"/>
    </source>
</evidence>
<sequence>MWTYIEVTHFTGKSDAKTESFFQLLDMQLSRTANLPLDFLYFPPQTKDLGDRIREIFLEYEVFSRWRNLVMRLDYVKHTEDPDDLLSSILEGLCNLKSLTVIYRSYSSVSQTLWSITRDRSTTLRGLTFDAFDIHLDAPSPWIMPPVTYEMISRIYGIKMDHTSSVVLPNISGSRVESAFLPSHITKIECEQRHYHPFPHVEHYILTHCYFRPGILPSLGSLVILTTSELILEHSCQITLASLREIPFTGIRLEPETAIFAPVLQRLHIREPSAPENIFSRQRVSTFTGEAFAAYGFGLIPSEVLLLDDYFNAETVMPLLWRCTNVKSISLTFEADREALKVLEYIVEGDRLGQNSLLLASRVVAAYDSPFELKIKSLRNQGYVIRFKSRATEIVKKRNESGGNLKIYGKWEDDTDYILLA</sequence>
<organism evidence="1 2">
    <name type="scientific">Serendipita vermifera MAFF 305830</name>
    <dbReference type="NCBI Taxonomy" id="933852"/>
    <lineage>
        <taxon>Eukaryota</taxon>
        <taxon>Fungi</taxon>
        <taxon>Dikarya</taxon>
        <taxon>Basidiomycota</taxon>
        <taxon>Agaricomycotina</taxon>
        <taxon>Agaricomycetes</taxon>
        <taxon>Sebacinales</taxon>
        <taxon>Serendipitaceae</taxon>
        <taxon>Serendipita</taxon>
    </lineage>
</organism>
<proteinExistence type="predicted"/>
<protein>
    <recommendedName>
        <fullName evidence="3">F-box domain-containing protein</fullName>
    </recommendedName>
</protein>
<accession>A0A0C2X4V9</accession>
<evidence type="ECO:0008006" key="3">
    <source>
        <dbReference type="Google" id="ProtNLM"/>
    </source>
</evidence>
<reference evidence="1 2" key="1">
    <citation type="submission" date="2014-04" db="EMBL/GenBank/DDBJ databases">
        <authorList>
            <consortium name="DOE Joint Genome Institute"/>
            <person name="Kuo A."/>
            <person name="Zuccaro A."/>
            <person name="Kohler A."/>
            <person name="Nagy L.G."/>
            <person name="Floudas D."/>
            <person name="Copeland A."/>
            <person name="Barry K.W."/>
            <person name="Cichocki N."/>
            <person name="Veneault-Fourrey C."/>
            <person name="LaButti K."/>
            <person name="Lindquist E.A."/>
            <person name="Lipzen A."/>
            <person name="Lundell T."/>
            <person name="Morin E."/>
            <person name="Murat C."/>
            <person name="Sun H."/>
            <person name="Tunlid A."/>
            <person name="Henrissat B."/>
            <person name="Grigoriev I.V."/>
            <person name="Hibbett D.S."/>
            <person name="Martin F."/>
            <person name="Nordberg H.P."/>
            <person name="Cantor M.N."/>
            <person name="Hua S.X."/>
        </authorList>
    </citation>
    <scope>NUCLEOTIDE SEQUENCE [LARGE SCALE GENOMIC DNA]</scope>
    <source>
        <strain evidence="1 2">MAFF 305830</strain>
    </source>
</reference>
<keyword evidence="2" id="KW-1185">Reference proteome</keyword>
<dbReference type="AlphaFoldDB" id="A0A0C2X4V9"/>
<dbReference type="EMBL" id="KN824324">
    <property type="protein sequence ID" value="KIM24382.1"/>
    <property type="molecule type" value="Genomic_DNA"/>
</dbReference>